<sequence length="300" mass="31382">MPLLPAGALAGGRSIAPMGSKRISWFLSPRARPHREPGPVGDQTGRHADQRPLGGANGASLPPLRGSVGAAGRQDASSLSAGPALERGIGKVHFGGVESVCEISPISSASSQAAWSWQPSSQSLSFMSAASLALAVQRPGGGEGAGRGRIGGFATAASFSTIAGWARRLEQPLLRRLPEDGAGWRSIQATRPGLRGQSEGTEHLSVRASGWTASPCALVREAVHQAALRSTQRPGGIEDSCGPPPLGSETLHGIHEEASATRLPLSRPPCRPLCRPCRAHRSILMCGSTSAARWCWRKWR</sequence>
<evidence type="ECO:0000256" key="1">
    <source>
        <dbReference type="SAM" id="MobiDB-lite"/>
    </source>
</evidence>
<keyword evidence="3" id="KW-1185">Reference proteome</keyword>
<feature type="region of interest" description="Disordered" evidence="1">
    <location>
        <begin position="28"/>
        <end position="82"/>
    </location>
</feature>
<evidence type="ECO:0000313" key="2">
    <source>
        <dbReference type="EMBL" id="CAK0905803.1"/>
    </source>
</evidence>
<gene>
    <name evidence="2" type="ORF">PCOR1329_LOCUS81375</name>
</gene>
<feature type="region of interest" description="Disordered" evidence="1">
    <location>
        <begin position="230"/>
        <end position="251"/>
    </location>
</feature>
<comment type="caution">
    <text evidence="2">The sequence shown here is derived from an EMBL/GenBank/DDBJ whole genome shotgun (WGS) entry which is preliminary data.</text>
</comment>
<protein>
    <submittedName>
        <fullName evidence="2">Uncharacterized protein</fullName>
    </submittedName>
</protein>
<proteinExistence type="predicted"/>
<accession>A0ABN9Y044</accession>
<organism evidence="2 3">
    <name type="scientific">Prorocentrum cordatum</name>
    <dbReference type="NCBI Taxonomy" id="2364126"/>
    <lineage>
        <taxon>Eukaryota</taxon>
        <taxon>Sar</taxon>
        <taxon>Alveolata</taxon>
        <taxon>Dinophyceae</taxon>
        <taxon>Prorocentrales</taxon>
        <taxon>Prorocentraceae</taxon>
        <taxon>Prorocentrum</taxon>
    </lineage>
</organism>
<reference evidence="2" key="1">
    <citation type="submission" date="2023-10" db="EMBL/GenBank/DDBJ databases">
        <authorList>
            <person name="Chen Y."/>
            <person name="Shah S."/>
            <person name="Dougan E. K."/>
            <person name="Thang M."/>
            <person name="Chan C."/>
        </authorList>
    </citation>
    <scope>NUCLEOTIDE SEQUENCE [LARGE SCALE GENOMIC DNA]</scope>
</reference>
<name>A0ABN9Y044_9DINO</name>
<dbReference type="EMBL" id="CAUYUJ010021614">
    <property type="protein sequence ID" value="CAK0905803.1"/>
    <property type="molecule type" value="Genomic_DNA"/>
</dbReference>
<evidence type="ECO:0000313" key="3">
    <source>
        <dbReference type="Proteomes" id="UP001189429"/>
    </source>
</evidence>
<dbReference type="Proteomes" id="UP001189429">
    <property type="component" value="Unassembled WGS sequence"/>
</dbReference>